<dbReference type="EMBL" id="FRBU01000027">
    <property type="protein sequence ID" value="SHM26025.1"/>
    <property type="molecule type" value="Genomic_DNA"/>
</dbReference>
<name>A0A1M7HC23_9FLAO</name>
<sequence>MTKTILLPLFLLLAFVKSHAQSDCSDAIIVCGNTNLDGLTVTGFGTQELSALNTCSSQENNSIWLRISIKKGGTLGFNLVPESTDIREDFDFFVFGPNETCDALGLAIRCSTTNPASTRQNNNYTGMNEIESDIAEGPGNNGNSFVKWLTVADGDSYFLVIDRPIGNSNFSIQWTGTATFNSSPTSNVPTGETLNIVQCDSDGTADFSTTFDLTKNTPIIIGDQTGVNVSYHKDQNDATTSINPILNPTSFTNSQNPQSLFARITNTITGCFTTSEFYVQVNEYINIPAIESVICDDAKDGNDSNGKATFDLNKITAEILNAQSTTDYILKYFIWWIQLINANS</sequence>
<protein>
    <submittedName>
        <fullName evidence="2">Uncharacterized protein</fullName>
    </submittedName>
</protein>
<dbReference type="STRING" id="69322.SAMN05443669_102739"/>
<dbReference type="RefSeq" id="WP_073354296.1">
    <property type="nucleotide sequence ID" value="NZ_FRBU01000027.1"/>
</dbReference>
<gene>
    <name evidence="2" type="ORF">SAMN05443669_102739</name>
</gene>
<evidence type="ECO:0000313" key="3">
    <source>
        <dbReference type="Proteomes" id="UP000184260"/>
    </source>
</evidence>
<feature type="signal peptide" evidence="1">
    <location>
        <begin position="1"/>
        <end position="20"/>
    </location>
</feature>
<reference evidence="3" key="1">
    <citation type="submission" date="2016-11" db="EMBL/GenBank/DDBJ databases">
        <authorList>
            <person name="Varghese N."/>
            <person name="Submissions S."/>
        </authorList>
    </citation>
    <scope>NUCLEOTIDE SEQUENCE [LARGE SCALE GENOMIC DNA]</scope>
    <source>
        <strain evidence="3">DSM 3661</strain>
    </source>
</reference>
<organism evidence="2 3">
    <name type="scientific">Flavobacterium xanthum</name>
    <dbReference type="NCBI Taxonomy" id="69322"/>
    <lineage>
        <taxon>Bacteria</taxon>
        <taxon>Pseudomonadati</taxon>
        <taxon>Bacteroidota</taxon>
        <taxon>Flavobacteriia</taxon>
        <taxon>Flavobacteriales</taxon>
        <taxon>Flavobacteriaceae</taxon>
        <taxon>Flavobacterium</taxon>
    </lineage>
</organism>
<dbReference type="AlphaFoldDB" id="A0A1M7HC23"/>
<accession>A0A1M7HC23</accession>
<dbReference type="Proteomes" id="UP000184260">
    <property type="component" value="Unassembled WGS sequence"/>
</dbReference>
<keyword evidence="3" id="KW-1185">Reference proteome</keyword>
<evidence type="ECO:0000256" key="1">
    <source>
        <dbReference type="SAM" id="SignalP"/>
    </source>
</evidence>
<proteinExistence type="predicted"/>
<keyword evidence="1" id="KW-0732">Signal</keyword>
<feature type="chain" id="PRO_5012500564" evidence="1">
    <location>
        <begin position="21"/>
        <end position="344"/>
    </location>
</feature>
<dbReference type="OrthoDB" id="9765926at2"/>
<evidence type="ECO:0000313" key="2">
    <source>
        <dbReference type="EMBL" id="SHM26025.1"/>
    </source>
</evidence>